<dbReference type="PANTHER" id="PTHR23352">
    <property type="entry name" value="NEURAL PROLIFERATION DIFFERENTIATION AND CONTROL PROTEIN-1 NPDC-1 PROTEIN"/>
    <property type="match status" value="1"/>
</dbReference>
<evidence type="ECO:0000256" key="2">
    <source>
        <dbReference type="SAM" id="Phobius"/>
    </source>
</evidence>
<dbReference type="EMBL" id="GECZ01018746">
    <property type="protein sequence ID" value="JAS51023.1"/>
    <property type="molecule type" value="Transcribed_RNA"/>
</dbReference>
<evidence type="ECO:0008006" key="5">
    <source>
        <dbReference type="Google" id="ProtNLM"/>
    </source>
</evidence>
<name>A0A1B6FLZ7_9HEMI</name>
<sequence>MGRPVTDDKAESMYLVLCCWLVYVTISPNSVAAAELDIYPELPDEVIVKRIQHVLTEFRQRQLRILQDSRDHEVLPQFTYQLPEAPNRNYQSDLFAVPPSDPRYYQPDTELQEDKRTDDDPEIQQENLMRTQGEQLGAPLTTGEESWSDDSTTTEPNQSSVAGEDVLKRFLSRDDKDILLIAIIAGCGAAAAAGVVALAVGWYRLHNNSKAAADIEYPAYGVTGPNKEITPTGDRRLAQSAQMYHYQHQKQQIIAMESNRANNERRGSISEGDSDEENEEGDYTVYECPGLAATGELEVKNPLFQDDPTPAAGNHTIPEPPVPTDKKQ</sequence>
<keyword evidence="2" id="KW-0472">Membrane</keyword>
<feature type="chain" id="PRO_5008582939" description="Neural proliferation differentiation and control protein 1" evidence="3">
    <location>
        <begin position="34"/>
        <end position="328"/>
    </location>
</feature>
<keyword evidence="2" id="KW-1133">Transmembrane helix</keyword>
<feature type="transmembrane region" description="Helical" evidence="2">
    <location>
        <begin position="178"/>
        <end position="203"/>
    </location>
</feature>
<accession>A0A1B6FLZ7</accession>
<feature type="compositionally biased region" description="Pro residues" evidence="1">
    <location>
        <begin position="318"/>
        <end position="328"/>
    </location>
</feature>
<proteinExistence type="predicted"/>
<feature type="compositionally biased region" description="Acidic residues" evidence="1">
    <location>
        <begin position="272"/>
        <end position="282"/>
    </location>
</feature>
<dbReference type="AlphaFoldDB" id="A0A1B6FLZ7"/>
<dbReference type="GO" id="GO:0016020">
    <property type="term" value="C:membrane"/>
    <property type="evidence" value="ECO:0007669"/>
    <property type="project" value="InterPro"/>
</dbReference>
<reference evidence="4" key="1">
    <citation type="submission" date="2015-11" db="EMBL/GenBank/DDBJ databases">
        <title>De novo transcriptome assembly of four potential Pierce s Disease insect vectors from Arizona vineyards.</title>
        <authorList>
            <person name="Tassone E.E."/>
        </authorList>
    </citation>
    <scope>NUCLEOTIDE SEQUENCE</scope>
</reference>
<feature type="region of interest" description="Disordered" evidence="1">
    <location>
        <begin position="259"/>
        <end position="328"/>
    </location>
</feature>
<organism evidence="4">
    <name type="scientific">Cuerna arida</name>
    <dbReference type="NCBI Taxonomy" id="1464854"/>
    <lineage>
        <taxon>Eukaryota</taxon>
        <taxon>Metazoa</taxon>
        <taxon>Ecdysozoa</taxon>
        <taxon>Arthropoda</taxon>
        <taxon>Hexapoda</taxon>
        <taxon>Insecta</taxon>
        <taxon>Pterygota</taxon>
        <taxon>Neoptera</taxon>
        <taxon>Paraneoptera</taxon>
        <taxon>Hemiptera</taxon>
        <taxon>Auchenorrhyncha</taxon>
        <taxon>Membracoidea</taxon>
        <taxon>Cicadellidae</taxon>
        <taxon>Cicadellinae</taxon>
        <taxon>Proconiini</taxon>
        <taxon>Cuerna</taxon>
    </lineage>
</organism>
<feature type="region of interest" description="Disordered" evidence="1">
    <location>
        <begin position="89"/>
        <end position="160"/>
    </location>
</feature>
<protein>
    <recommendedName>
        <fullName evidence="5">Neural proliferation differentiation and control protein 1</fullName>
    </recommendedName>
</protein>
<dbReference type="Pfam" id="PF06809">
    <property type="entry name" value="NPDC1"/>
    <property type="match status" value="1"/>
</dbReference>
<dbReference type="PANTHER" id="PTHR23352:SF2">
    <property type="entry name" value="NEURAL PROLIFERATION DIFFERENTIATION AND CONTROL PROTEIN 1"/>
    <property type="match status" value="1"/>
</dbReference>
<evidence type="ECO:0000313" key="4">
    <source>
        <dbReference type="EMBL" id="JAS51023.1"/>
    </source>
</evidence>
<feature type="compositionally biased region" description="Polar residues" evidence="1">
    <location>
        <begin position="143"/>
        <end position="160"/>
    </location>
</feature>
<dbReference type="InterPro" id="IPR009635">
    <property type="entry name" value="NPDC1"/>
</dbReference>
<gene>
    <name evidence="4" type="ORF">g.25250</name>
</gene>
<keyword evidence="3" id="KW-0732">Signal</keyword>
<feature type="signal peptide" evidence="3">
    <location>
        <begin position="1"/>
        <end position="33"/>
    </location>
</feature>
<evidence type="ECO:0000256" key="1">
    <source>
        <dbReference type="SAM" id="MobiDB-lite"/>
    </source>
</evidence>
<keyword evidence="2" id="KW-0812">Transmembrane</keyword>
<evidence type="ECO:0000256" key="3">
    <source>
        <dbReference type="SAM" id="SignalP"/>
    </source>
</evidence>
<feature type="compositionally biased region" description="Polar residues" evidence="1">
    <location>
        <begin position="124"/>
        <end position="134"/>
    </location>
</feature>